<dbReference type="GO" id="GO:0016020">
    <property type="term" value="C:membrane"/>
    <property type="evidence" value="ECO:0007669"/>
    <property type="project" value="InterPro"/>
</dbReference>
<reference evidence="4 5" key="1">
    <citation type="submission" date="2020-07" db="EMBL/GenBank/DDBJ databases">
        <title>Sequencing the genomes of 1000 actinobacteria strains.</title>
        <authorList>
            <person name="Klenk H.-P."/>
        </authorList>
    </citation>
    <scope>NUCLEOTIDE SEQUENCE [LARGE SCALE GENOMIC DNA]</scope>
    <source>
        <strain evidence="4 5">DSM 45772</strain>
    </source>
</reference>
<feature type="transmembrane region" description="Helical" evidence="2">
    <location>
        <begin position="139"/>
        <end position="160"/>
    </location>
</feature>
<feature type="transmembrane region" description="Helical" evidence="2">
    <location>
        <begin position="58"/>
        <end position="80"/>
    </location>
</feature>
<proteinExistence type="inferred from homology"/>
<feature type="domain" description="EamA" evidence="3">
    <location>
        <begin position="145"/>
        <end position="275"/>
    </location>
</feature>
<accession>A0A7Y9J3J8</accession>
<evidence type="ECO:0000256" key="1">
    <source>
        <dbReference type="ARBA" id="ARBA00007362"/>
    </source>
</evidence>
<dbReference type="Pfam" id="PF00892">
    <property type="entry name" value="EamA"/>
    <property type="match status" value="1"/>
</dbReference>
<dbReference type="Gene3D" id="1.10.3730.20">
    <property type="match status" value="1"/>
</dbReference>
<dbReference type="InterPro" id="IPR037185">
    <property type="entry name" value="EmrE-like"/>
</dbReference>
<feature type="transmembrane region" description="Helical" evidence="2">
    <location>
        <begin position="203"/>
        <end position="224"/>
    </location>
</feature>
<dbReference type="AlphaFoldDB" id="A0A7Y9J3J8"/>
<feature type="transmembrane region" description="Helical" evidence="2">
    <location>
        <begin position="230"/>
        <end position="252"/>
    </location>
</feature>
<protein>
    <submittedName>
        <fullName evidence="4">Drug/metabolite transporter (DMT)-like permease</fullName>
    </submittedName>
</protein>
<keyword evidence="2" id="KW-0812">Transmembrane</keyword>
<gene>
    <name evidence="4" type="ORF">BJ983_000219</name>
</gene>
<evidence type="ECO:0000259" key="3">
    <source>
        <dbReference type="Pfam" id="PF00892"/>
    </source>
</evidence>
<evidence type="ECO:0000313" key="5">
    <source>
        <dbReference type="Proteomes" id="UP000535890"/>
    </source>
</evidence>
<comment type="caution">
    <text evidence="4">The sequence shown here is derived from an EMBL/GenBank/DDBJ whole genome shotgun (WGS) entry which is preliminary data.</text>
</comment>
<dbReference type="Proteomes" id="UP000535890">
    <property type="component" value="Unassembled WGS sequence"/>
</dbReference>
<evidence type="ECO:0000313" key="4">
    <source>
        <dbReference type="EMBL" id="NYD34117.1"/>
    </source>
</evidence>
<name>A0A7Y9J3J8_9PSEU</name>
<keyword evidence="2" id="KW-1133">Transmembrane helix</keyword>
<feature type="transmembrane region" description="Helical" evidence="2">
    <location>
        <begin position="172"/>
        <end position="191"/>
    </location>
</feature>
<dbReference type="EMBL" id="JACCBN010000001">
    <property type="protein sequence ID" value="NYD34117.1"/>
    <property type="molecule type" value="Genomic_DNA"/>
</dbReference>
<evidence type="ECO:0000256" key="2">
    <source>
        <dbReference type="SAM" id="Phobius"/>
    </source>
</evidence>
<keyword evidence="2" id="KW-0472">Membrane</keyword>
<sequence>MSPAVITLTLLAAVLHATWNAIAHGVADRLVGFALIGLSYVVVGGGAALVLGPPPAHAWPAVLLSAALHVGYTLLLWASYQLGEFSLVYPVARGTAPWIVALYEVVFGGGLPWWELLGVAVISLGLVSLALDGGRLTRAALPALGAAVATGLFIAGYTLVDAGAVATTPVPVYAAWMFLVQGPVMPVLAVVRRGRGLLRVPWSSLAIGFVGGLVSLAAYGLVLVAQTSGATAAVAALRETSIVIGTVIGTLFLGERFGWRRAVAAAVVVVGIVLVDL</sequence>
<dbReference type="RefSeq" id="WP_179792103.1">
    <property type="nucleotide sequence ID" value="NZ_BAABHP010000012.1"/>
</dbReference>
<feature type="transmembrane region" description="Helical" evidence="2">
    <location>
        <begin position="100"/>
        <end position="127"/>
    </location>
</feature>
<dbReference type="SUPFAM" id="SSF103481">
    <property type="entry name" value="Multidrug resistance efflux transporter EmrE"/>
    <property type="match status" value="2"/>
</dbReference>
<keyword evidence="5" id="KW-1185">Reference proteome</keyword>
<organism evidence="4 5">
    <name type="scientific">Actinomycetospora corticicola</name>
    <dbReference type="NCBI Taxonomy" id="663602"/>
    <lineage>
        <taxon>Bacteria</taxon>
        <taxon>Bacillati</taxon>
        <taxon>Actinomycetota</taxon>
        <taxon>Actinomycetes</taxon>
        <taxon>Pseudonocardiales</taxon>
        <taxon>Pseudonocardiaceae</taxon>
        <taxon>Actinomycetospora</taxon>
    </lineage>
</organism>
<feature type="transmembrane region" description="Helical" evidence="2">
    <location>
        <begin position="33"/>
        <end position="51"/>
    </location>
</feature>
<dbReference type="InterPro" id="IPR000620">
    <property type="entry name" value="EamA_dom"/>
</dbReference>
<comment type="similarity">
    <text evidence="1">Belongs to the EamA transporter family.</text>
</comment>